<dbReference type="Proteomes" id="UP000299102">
    <property type="component" value="Unassembled WGS sequence"/>
</dbReference>
<comment type="caution">
    <text evidence="1">The sequence shown here is derived from an EMBL/GenBank/DDBJ whole genome shotgun (WGS) entry which is preliminary data.</text>
</comment>
<sequence length="149" mass="16099">MKETSHTPDVNFKVACVRAPSGAGVAFAQPGDERLSALAHLKLSHDILPSGSLDCTACTQETKQMTGAVRAGTPRAGAATATLGLRTNEHNAPELRVYLEVSKRQKCKCPQDCCQPTAPNRHWLYSGLADKWVHSSYGLNRMVLCTYTG</sequence>
<proteinExistence type="predicted"/>
<organism evidence="1 2">
    <name type="scientific">Eumeta variegata</name>
    <name type="common">Bagworm moth</name>
    <name type="synonym">Eumeta japonica</name>
    <dbReference type="NCBI Taxonomy" id="151549"/>
    <lineage>
        <taxon>Eukaryota</taxon>
        <taxon>Metazoa</taxon>
        <taxon>Ecdysozoa</taxon>
        <taxon>Arthropoda</taxon>
        <taxon>Hexapoda</taxon>
        <taxon>Insecta</taxon>
        <taxon>Pterygota</taxon>
        <taxon>Neoptera</taxon>
        <taxon>Endopterygota</taxon>
        <taxon>Lepidoptera</taxon>
        <taxon>Glossata</taxon>
        <taxon>Ditrysia</taxon>
        <taxon>Tineoidea</taxon>
        <taxon>Psychidae</taxon>
        <taxon>Oiketicinae</taxon>
        <taxon>Eumeta</taxon>
    </lineage>
</organism>
<dbReference type="EMBL" id="BGZK01001052">
    <property type="protein sequence ID" value="GBP69766.1"/>
    <property type="molecule type" value="Genomic_DNA"/>
</dbReference>
<protein>
    <submittedName>
        <fullName evidence="1">Uncharacterized protein</fullName>
    </submittedName>
</protein>
<evidence type="ECO:0000313" key="2">
    <source>
        <dbReference type="Proteomes" id="UP000299102"/>
    </source>
</evidence>
<dbReference type="AlphaFoldDB" id="A0A4C1Y1J2"/>
<keyword evidence="2" id="KW-1185">Reference proteome</keyword>
<evidence type="ECO:0000313" key="1">
    <source>
        <dbReference type="EMBL" id="GBP69766.1"/>
    </source>
</evidence>
<name>A0A4C1Y1J2_EUMVA</name>
<gene>
    <name evidence="1" type="ORF">EVAR_40246_1</name>
</gene>
<reference evidence="1 2" key="1">
    <citation type="journal article" date="2019" name="Commun. Biol.">
        <title>The bagworm genome reveals a unique fibroin gene that provides high tensile strength.</title>
        <authorList>
            <person name="Kono N."/>
            <person name="Nakamura H."/>
            <person name="Ohtoshi R."/>
            <person name="Tomita M."/>
            <person name="Numata K."/>
            <person name="Arakawa K."/>
        </authorList>
    </citation>
    <scope>NUCLEOTIDE SEQUENCE [LARGE SCALE GENOMIC DNA]</scope>
</reference>
<accession>A0A4C1Y1J2</accession>